<proteinExistence type="predicted"/>
<sequence length="150" mass="16714">MSQLNKCVTGCPRASRSGSAFERTTEICERTRSRGSVSGPNHARPRRLGRPLLGAGVPQEVPEKEDKTGPSSDLELSSDQIQRDSTTSFRSAAAPSDPNTSHNRAREATYGKTTSRDRRNKHRVPPASRRVATKRRAYSTKTKRSRRCYK</sequence>
<protein>
    <submittedName>
        <fullName evidence="2">Uncharacterized protein</fullName>
    </submittedName>
</protein>
<evidence type="ECO:0000256" key="1">
    <source>
        <dbReference type="SAM" id="MobiDB-lite"/>
    </source>
</evidence>
<evidence type="ECO:0000313" key="2">
    <source>
        <dbReference type="EMBL" id="KAL0102377.1"/>
    </source>
</evidence>
<dbReference type="EMBL" id="JADYXP020000022">
    <property type="protein sequence ID" value="KAL0102377.1"/>
    <property type="molecule type" value="Genomic_DNA"/>
</dbReference>
<reference evidence="2 3" key="1">
    <citation type="submission" date="2023-03" db="EMBL/GenBank/DDBJ databases">
        <title>High recombination rates correlate with genetic variation in Cardiocondyla obscurior ants.</title>
        <authorList>
            <person name="Errbii M."/>
        </authorList>
    </citation>
    <scope>NUCLEOTIDE SEQUENCE [LARGE SCALE GENOMIC DNA]</scope>
    <source>
        <strain evidence="2">Alpha-2009</strain>
        <tissue evidence="2">Whole body</tissue>
    </source>
</reference>
<comment type="caution">
    <text evidence="2">The sequence shown here is derived from an EMBL/GenBank/DDBJ whole genome shotgun (WGS) entry which is preliminary data.</text>
</comment>
<accession>A0AAW2EGP9</accession>
<dbReference type="Proteomes" id="UP001430953">
    <property type="component" value="Unassembled WGS sequence"/>
</dbReference>
<feature type="compositionally biased region" description="Basic and acidic residues" evidence="1">
    <location>
        <begin position="23"/>
        <end position="32"/>
    </location>
</feature>
<feature type="region of interest" description="Disordered" evidence="1">
    <location>
        <begin position="1"/>
        <end position="150"/>
    </location>
</feature>
<name>A0AAW2EGP9_9HYME</name>
<evidence type="ECO:0000313" key="3">
    <source>
        <dbReference type="Proteomes" id="UP001430953"/>
    </source>
</evidence>
<feature type="compositionally biased region" description="Basic and acidic residues" evidence="1">
    <location>
        <begin position="104"/>
        <end position="117"/>
    </location>
</feature>
<keyword evidence="3" id="KW-1185">Reference proteome</keyword>
<feature type="compositionally biased region" description="Basic residues" evidence="1">
    <location>
        <begin position="131"/>
        <end position="150"/>
    </location>
</feature>
<gene>
    <name evidence="2" type="ORF">PUN28_017954</name>
</gene>
<organism evidence="2 3">
    <name type="scientific">Cardiocondyla obscurior</name>
    <dbReference type="NCBI Taxonomy" id="286306"/>
    <lineage>
        <taxon>Eukaryota</taxon>
        <taxon>Metazoa</taxon>
        <taxon>Ecdysozoa</taxon>
        <taxon>Arthropoda</taxon>
        <taxon>Hexapoda</taxon>
        <taxon>Insecta</taxon>
        <taxon>Pterygota</taxon>
        <taxon>Neoptera</taxon>
        <taxon>Endopterygota</taxon>
        <taxon>Hymenoptera</taxon>
        <taxon>Apocrita</taxon>
        <taxon>Aculeata</taxon>
        <taxon>Formicoidea</taxon>
        <taxon>Formicidae</taxon>
        <taxon>Myrmicinae</taxon>
        <taxon>Cardiocondyla</taxon>
    </lineage>
</organism>
<dbReference type="AlphaFoldDB" id="A0AAW2EGP9"/>
<feature type="compositionally biased region" description="Polar residues" evidence="1">
    <location>
        <begin position="69"/>
        <end position="90"/>
    </location>
</feature>